<evidence type="ECO:0000313" key="3">
    <source>
        <dbReference type="Proteomes" id="UP001305779"/>
    </source>
</evidence>
<protein>
    <recommendedName>
        <fullName evidence="4">F-box domain-containing protein</fullName>
    </recommendedName>
</protein>
<feature type="region of interest" description="Disordered" evidence="1">
    <location>
        <begin position="279"/>
        <end position="304"/>
    </location>
</feature>
<gene>
    <name evidence="2" type="ORF">PRZ48_009903</name>
</gene>
<feature type="compositionally biased region" description="Basic and acidic residues" evidence="1">
    <location>
        <begin position="282"/>
        <end position="295"/>
    </location>
</feature>
<evidence type="ECO:0000256" key="1">
    <source>
        <dbReference type="SAM" id="MobiDB-lite"/>
    </source>
</evidence>
<sequence>MVDEGLLTKSGLLFEGNFPGWRVRINAILKMHDLDRVLSQPLHHARHASQQRKAADIIANHVSPALFKRVPLEKRTNPRLLWRSLKMLAKPFRLLDLPDEVRNRICRFAVEDQLQDGPPPALAKCSRRLREEVTPLWMSNRHFHLSFDHDALSEDEAFEDCARAWFRRLGTQNIKFIRHLEIFLDGTTAGGSPLSTTLTLTVSPQSGFRMSARAHFVGGDKLDWQVFLAGIRRSMKGVEADRKILGLQGESMLLALTSKSSTWVKEWKELLTSVELDEEFDERDHREGRSVEREAVLSSSSDNV</sequence>
<organism evidence="2 3">
    <name type="scientific">Zasmidium cellare</name>
    <name type="common">Wine cellar mold</name>
    <name type="synonym">Racodium cellare</name>
    <dbReference type="NCBI Taxonomy" id="395010"/>
    <lineage>
        <taxon>Eukaryota</taxon>
        <taxon>Fungi</taxon>
        <taxon>Dikarya</taxon>
        <taxon>Ascomycota</taxon>
        <taxon>Pezizomycotina</taxon>
        <taxon>Dothideomycetes</taxon>
        <taxon>Dothideomycetidae</taxon>
        <taxon>Mycosphaerellales</taxon>
        <taxon>Mycosphaerellaceae</taxon>
        <taxon>Zasmidium</taxon>
    </lineage>
</organism>
<evidence type="ECO:0008006" key="4">
    <source>
        <dbReference type="Google" id="ProtNLM"/>
    </source>
</evidence>
<reference evidence="2 3" key="1">
    <citation type="journal article" date="2023" name="G3 (Bethesda)">
        <title>A chromosome-level genome assembly of Zasmidium syzygii isolated from banana leaves.</title>
        <authorList>
            <person name="van Westerhoven A.C."/>
            <person name="Mehrabi R."/>
            <person name="Talebi R."/>
            <person name="Steentjes M.B.F."/>
            <person name="Corcolon B."/>
            <person name="Chong P.A."/>
            <person name="Kema G.H.J."/>
            <person name="Seidl M.F."/>
        </authorList>
    </citation>
    <scope>NUCLEOTIDE SEQUENCE [LARGE SCALE GENOMIC DNA]</scope>
    <source>
        <strain evidence="2 3">P124</strain>
    </source>
</reference>
<evidence type="ECO:0000313" key="2">
    <source>
        <dbReference type="EMBL" id="KAK4499389.1"/>
    </source>
</evidence>
<proteinExistence type="predicted"/>
<dbReference type="Proteomes" id="UP001305779">
    <property type="component" value="Unassembled WGS sequence"/>
</dbReference>
<comment type="caution">
    <text evidence="2">The sequence shown here is derived from an EMBL/GenBank/DDBJ whole genome shotgun (WGS) entry which is preliminary data.</text>
</comment>
<keyword evidence="3" id="KW-1185">Reference proteome</keyword>
<name>A0ABR0ED09_ZASCE</name>
<dbReference type="EMBL" id="JAXOVC010000007">
    <property type="protein sequence ID" value="KAK4499389.1"/>
    <property type="molecule type" value="Genomic_DNA"/>
</dbReference>
<accession>A0ABR0ED09</accession>